<protein>
    <submittedName>
        <fullName evidence="1">Uncharacterized protein</fullName>
    </submittedName>
</protein>
<organism evidence="1">
    <name type="scientific">Caldiarchaeum subterraneum</name>
    <dbReference type="NCBI Taxonomy" id="311458"/>
    <lineage>
        <taxon>Archaea</taxon>
        <taxon>Nitrososphaerota</taxon>
        <taxon>Candidatus Caldarchaeales</taxon>
        <taxon>Candidatus Caldarchaeaceae</taxon>
        <taxon>Candidatus Caldarchaeum</taxon>
    </lineage>
</organism>
<dbReference type="EMBL" id="DRXS01000275">
    <property type="protein sequence ID" value="HHR41192.1"/>
    <property type="molecule type" value="Genomic_DNA"/>
</dbReference>
<sequence length="61" mass="6795">MSVGMLYFVEQVLRIPDVSVWDLSRDGGWALLNSNISGSYQVWSFDFNSATCVKFLTATNG</sequence>
<name>A0A7C5U853_CALS0</name>
<gene>
    <name evidence="1" type="ORF">ENM42_05120</name>
</gene>
<comment type="caution">
    <text evidence="1">The sequence shown here is derived from an EMBL/GenBank/DDBJ whole genome shotgun (WGS) entry which is preliminary data.</text>
</comment>
<accession>A0A7C5U853</accession>
<dbReference type="AlphaFoldDB" id="A0A7C5U853"/>
<reference evidence="1" key="1">
    <citation type="journal article" date="2020" name="mSystems">
        <title>Genome- and Community-Level Interaction Insights into Carbon Utilization and Element Cycling Functions of Hydrothermarchaeota in Hydrothermal Sediment.</title>
        <authorList>
            <person name="Zhou Z."/>
            <person name="Liu Y."/>
            <person name="Xu W."/>
            <person name="Pan J."/>
            <person name="Luo Z.H."/>
            <person name="Li M."/>
        </authorList>
    </citation>
    <scope>NUCLEOTIDE SEQUENCE [LARGE SCALE GENOMIC DNA]</scope>
    <source>
        <strain evidence="1">SpSt-1084</strain>
    </source>
</reference>
<evidence type="ECO:0000313" key="1">
    <source>
        <dbReference type="EMBL" id="HHR41192.1"/>
    </source>
</evidence>
<proteinExistence type="predicted"/>